<protein>
    <submittedName>
        <fullName evidence="3">Uncharacterized protein</fullName>
    </submittedName>
</protein>
<dbReference type="EMBL" id="CAJNYV010005718">
    <property type="protein sequence ID" value="CAF3775756.1"/>
    <property type="molecule type" value="Genomic_DNA"/>
</dbReference>
<feature type="region of interest" description="Disordered" evidence="1">
    <location>
        <begin position="1"/>
        <end position="21"/>
    </location>
</feature>
<dbReference type="AlphaFoldDB" id="A0A821QHW2"/>
<dbReference type="EMBL" id="CAJOBS010002625">
    <property type="protein sequence ID" value="CAF4826611.1"/>
    <property type="molecule type" value="Genomic_DNA"/>
</dbReference>
<dbReference type="Proteomes" id="UP000663865">
    <property type="component" value="Unassembled WGS sequence"/>
</dbReference>
<reference evidence="3" key="1">
    <citation type="submission" date="2021-02" db="EMBL/GenBank/DDBJ databases">
        <authorList>
            <person name="Nowell W R."/>
        </authorList>
    </citation>
    <scope>NUCLEOTIDE SEQUENCE</scope>
</reference>
<name>A0A821QHW2_9BILA</name>
<accession>A0A821QHW2</accession>
<organism evidence="3 4">
    <name type="scientific">Rotaria socialis</name>
    <dbReference type="NCBI Taxonomy" id="392032"/>
    <lineage>
        <taxon>Eukaryota</taxon>
        <taxon>Metazoa</taxon>
        <taxon>Spiralia</taxon>
        <taxon>Gnathifera</taxon>
        <taxon>Rotifera</taxon>
        <taxon>Eurotatoria</taxon>
        <taxon>Bdelloidea</taxon>
        <taxon>Philodinida</taxon>
        <taxon>Philodinidae</taxon>
        <taxon>Rotaria</taxon>
    </lineage>
</organism>
<evidence type="ECO:0000256" key="1">
    <source>
        <dbReference type="SAM" id="MobiDB-lite"/>
    </source>
</evidence>
<comment type="caution">
    <text evidence="3">The sequence shown here is derived from an EMBL/GenBank/DDBJ whole genome shotgun (WGS) entry which is preliminary data.</text>
</comment>
<gene>
    <name evidence="2" type="ORF">KIK155_LOCUS31081</name>
    <name evidence="3" type="ORF">TOA249_LOCUS24947</name>
</gene>
<evidence type="ECO:0000313" key="4">
    <source>
        <dbReference type="Proteomes" id="UP000663838"/>
    </source>
</evidence>
<evidence type="ECO:0000313" key="2">
    <source>
        <dbReference type="EMBL" id="CAF3775756.1"/>
    </source>
</evidence>
<proteinExistence type="predicted"/>
<sequence length="106" mass="11551">MDDMYGKDAKAIPPGTSSSSVKTIVSATSASKATAAPIMHSRDILNSDQTAQDQVYALIDALKASLIFCESILTTTYAIAKYIPYLDNPQYAKFWKDQVSLLTLKL</sequence>
<evidence type="ECO:0000313" key="3">
    <source>
        <dbReference type="EMBL" id="CAF4826611.1"/>
    </source>
</evidence>
<dbReference type="Proteomes" id="UP000663838">
    <property type="component" value="Unassembled WGS sequence"/>
</dbReference>
<feature type="compositionally biased region" description="Basic and acidic residues" evidence="1">
    <location>
        <begin position="1"/>
        <end position="10"/>
    </location>
</feature>